<evidence type="ECO:0000313" key="3">
    <source>
        <dbReference type="Proteomes" id="UP000672602"/>
    </source>
</evidence>
<reference evidence="2" key="1">
    <citation type="submission" date="2021-04" db="EMBL/GenBank/DDBJ databases">
        <authorList>
            <person name="Zhang D.-C."/>
        </authorList>
    </citation>
    <scope>NUCLEOTIDE SEQUENCE</scope>
    <source>
        <strain evidence="2">CGMCC 1.15697</strain>
    </source>
</reference>
<dbReference type="PANTHER" id="PTHR35566">
    <property type="entry name" value="BLR3599 PROTEIN"/>
    <property type="match status" value="1"/>
</dbReference>
<name>A0A8J7S009_9PROT</name>
<gene>
    <name evidence="2" type="primary">tssK</name>
    <name evidence="2" type="ORF">KAJ83_12235</name>
</gene>
<dbReference type="Proteomes" id="UP000672602">
    <property type="component" value="Unassembled WGS sequence"/>
</dbReference>
<dbReference type="Pfam" id="PF05936">
    <property type="entry name" value="T6SS_VasE"/>
    <property type="match status" value="1"/>
</dbReference>
<dbReference type="RefSeq" id="WP_210682358.1">
    <property type="nucleotide sequence ID" value="NZ_JAGMWN010000005.1"/>
</dbReference>
<organism evidence="2 3">
    <name type="scientific">Marivibrio halodurans</name>
    <dbReference type="NCBI Taxonomy" id="2039722"/>
    <lineage>
        <taxon>Bacteria</taxon>
        <taxon>Pseudomonadati</taxon>
        <taxon>Pseudomonadota</taxon>
        <taxon>Alphaproteobacteria</taxon>
        <taxon>Rhodospirillales</taxon>
        <taxon>Rhodospirillaceae</taxon>
        <taxon>Marivibrio</taxon>
    </lineage>
</organism>
<protein>
    <submittedName>
        <fullName evidence="2">Type VI secretion system baseplate subunit TssK</fullName>
    </submittedName>
</protein>
<dbReference type="InterPro" id="IPR010263">
    <property type="entry name" value="T6SS_TssK"/>
</dbReference>
<dbReference type="AlphaFoldDB" id="A0A8J7S009"/>
<sequence length="451" mass="49573">MPRSAQDLPEAIEWHEGMLLAPQHFQQLALRGEELTTYHMLTAQPFHWGVRHLKADPVLLVSGIFRVLEMEAVLPDGLIVHHVQGEGEPLELDLTQHADALARGRLRIHVAVPVRRAGGRPTAGDLPRYRSTEGAPVSDETSGENALQIPRMTPRLSLMATRSLPEKYTGFPVAEIALKEEAFTQTGYCPPALWVSRTSPVGEACSALATKLREKAVFLAERAKTPVGQSDRPMLQQTQTVIHALVAGLPQFEAILKTDRCHPFVLYLALNNIVGHMTAVGGALVPPTLPTYDHDDMKASFDAAIQFAVQMLDRVSEAYVAIPFSEEDGVFRLTLDPSWCDDALTLGVRARPEMTEPDVIAWMESALIGVEGVLTSMQERRVLGAGRRRIDRDQALDLVPTRGVVLFRVEIDPEFIEAGEPLLVLSGDRGRSEPPQEIVLYVRNPAGPDAG</sequence>
<proteinExistence type="predicted"/>
<evidence type="ECO:0000256" key="1">
    <source>
        <dbReference type="SAM" id="MobiDB-lite"/>
    </source>
</evidence>
<accession>A0A8J7S009</accession>
<evidence type="ECO:0000313" key="2">
    <source>
        <dbReference type="EMBL" id="MBP5857780.1"/>
    </source>
</evidence>
<feature type="region of interest" description="Disordered" evidence="1">
    <location>
        <begin position="121"/>
        <end position="144"/>
    </location>
</feature>
<dbReference type="PANTHER" id="PTHR35566:SF1">
    <property type="entry name" value="TYPE VI SECRETION SYSTEM BASEPLATE COMPONENT TSSK1"/>
    <property type="match status" value="1"/>
</dbReference>
<comment type="caution">
    <text evidence="2">The sequence shown here is derived from an EMBL/GenBank/DDBJ whole genome shotgun (WGS) entry which is preliminary data.</text>
</comment>
<dbReference type="EMBL" id="JAGMWN010000005">
    <property type="protein sequence ID" value="MBP5857780.1"/>
    <property type="molecule type" value="Genomic_DNA"/>
</dbReference>
<dbReference type="NCBIfam" id="TIGR03353">
    <property type="entry name" value="VI_chp_4"/>
    <property type="match status" value="1"/>
</dbReference>
<keyword evidence="3" id="KW-1185">Reference proteome</keyword>